<gene>
    <name evidence="1" type="ORF">GMARGA_LOCUS30227</name>
</gene>
<evidence type="ECO:0000313" key="1">
    <source>
        <dbReference type="EMBL" id="CAG8830168.1"/>
    </source>
</evidence>
<accession>A0ABN7WG05</accession>
<dbReference type="EMBL" id="CAJVQB010042173">
    <property type="protein sequence ID" value="CAG8830168.1"/>
    <property type="molecule type" value="Genomic_DNA"/>
</dbReference>
<organism evidence="1 2">
    <name type="scientific">Gigaspora margarita</name>
    <dbReference type="NCBI Taxonomy" id="4874"/>
    <lineage>
        <taxon>Eukaryota</taxon>
        <taxon>Fungi</taxon>
        <taxon>Fungi incertae sedis</taxon>
        <taxon>Mucoromycota</taxon>
        <taxon>Glomeromycotina</taxon>
        <taxon>Glomeromycetes</taxon>
        <taxon>Diversisporales</taxon>
        <taxon>Gigasporaceae</taxon>
        <taxon>Gigaspora</taxon>
    </lineage>
</organism>
<dbReference type="Proteomes" id="UP000789901">
    <property type="component" value="Unassembled WGS sequence"/>
</dbReference>
<proteinExistence type="predicted"/>
<protein>
    <submittedName>
        <fullName evidence="1">45407_t:CDS:1</fullName>
    </submittedName>
</protein>
<keyword evidence="2" id="KW-1185">Reference proteome</keyword>
<sequence>MVMSVFDYFQKNKYYQNTNFRKEVVLATGVGERTIDRIFAEYDQNKEFKPPKYEQLVWRIVKNKIAAEKQFQNAISLRNALLHIFKKEIKSDAVVLY</sequence>
<name>A0ABN7WG05_GIGMA</name>
<reference evidence="1 2" key="1">
    <citation type="submission" date="2021-06" db="EMBL/GenBank/DDBJ databases">
        <authorList>
            <person name="Kallberg Y."/>
            <person name="Tangrot J."/>
            <person name="Rosling A."/>
        </authorList>
    </citation>
    <scope>NUCLEOTIDE SEQUENCE [LARGE SCALE GENOMIC DNA]</scope>
    <source>
        <strain evidence="1 2">120-4 pot B 10/14</strain>
    </source>
</reference>
<comment type="caution">
    <text evidence="1">The sequence shown here is derived from an EMBL/GenBank/DDBJ whole genome shotgun (WGS) entry which is preliminary data.</text>
</comment>
<evidence type="ECO:0000313" key="2">
    <source>
        <dbReference type="Proteomes" id="UP000789901"/>
    </source>
</evidence>